<dbReference type="EMBL" id="BGPR01012556">
    <property type="protein sequence ID" value="GBN56623.1"/>
    <property type="molecule type" value="Genomic_DNA"/>
</dbReference>
<reference evidence="1 2" key="1">
    <citation type="journal article" date="2019" name="Sci. Rep.">
        <title>Orb-weaving spider Araneus ventricosus genome elucidates the spidroin gene catalogue.</title>
        <authorList>
            <person name="Kono N."/>
            <person name="Nakamura H."/>
            <person name="Ohtoshi R."/>
            <person name="Moran D.A.P."/>
            <person name="Shinohara A."/>
            <person name="Yoshida Y."/>
            <person name="Fujiwara M."/>
            <person name="Mori M."/>
            <person name="Tomita M."/>
            <person name="Arakawa K."/>
        </authorList>
    </citation>
    <scope>NUCLEOTIDE SEQUENCE [LARGE SCALE GENOMIC DNA]</scope>
</reference>
<keyword evidence="2" id="KW-1185">Reference proteome</keyword>
<comment type="caution">
    <text evidence="1">The sequence shown here is derived from an EMBL/GenBank/DDBJ whole genome shotgun (WGS) entry which is preliminary data.</text>
</comment>
<sequence>MTLSFKDWALLVKLFYKNGDLVEIELKKLRTLKGLRSGSGLLTAFGLKIMIHKFEMGFIWQREESNCFDVSGGCGYSMQNASSRALGTCSERGISRTFDMPVSTVRKILLNILQCYPFKITHVQELFPADLPKQQFLARMEVANACIFCTNVAHFHIQDQYSKLQNMSKRESVPNSTIAFSF</sequence>
<evidence type="ECO:0000313" key="2">
    <source>
        <dbReference type="Proteomes" id="UP000499080"/>
    </source>
</evidence>
<dbReference type="Proteomes" id="UP000499080">
    <property type="component" value="Unassembled WGS sequence"/>
</dbReference>
<gene>
    <name evidence="1" type="ORF">AVEN_126006_1</name>
</gene>
<dbReference type="AlphaFoldDB" id="A0A4Y2Q0G8"/>
<evidence type="ECO:0000313" key="1">
    <source>
        <dbReference type="EMBL" id="GBN56623.1"/>
    </source>
</evidence>
<organism evidence="1 2">
    <name type="scientific">Araneus ventricosus</name>
    <name type="common">Orbweaver spider</name>
    <name type="synonym">Epeira ventricosa</name>
    <dbReference type="NCBI Taxonomy" id="182803"/>
    <lineage>
        <taxon>Eukaryota</taxon>
        <taxon>Metazoa</taxon>
        <taxon>Ecdysozoa</taxon>
        <taxon>Arthropoda</taxon>
        <taxon>Chelicerata</taxon>
        <taxon>Arachnida</taxon>
        <taxon>Araneae</taxon>
        <taxon>Araneomorphae</taxon>
        <taxon>Entelegynae</taxon>
        <taxon>Araneoidea</taxon>
        <taxon>Araneidae</taxon>
        <taxon>Araneus</taxon>
    </lineage>
</organism>
<protein>
    <submittedName>
        <fullName evidence="1">Uncharacterized protein</fullName>
    </submittedName>
</protein>
<name>A0A4Y2Q0G8_ARAVE</name>
<accession>A0A4Y2Q0G8</accession>
<proteinExistence type="predicted"/>